<feature type="compositionally biased region" description="Basic and acidic residues" evidence="1">
    <location>
        <begin position="133"/>
        <end position="154"/>
    </location>
</feature>
<protein>
    <submittedName>
        <fullName evidence="2">Uncharacterized protein</fullName>
    </submittedName>
</protein>
<accession>A0AAV7PVV7</accession>
<dbReference type="AlphaFoldDB" id="A0AAV7PVV7"/>
<feature type="region of interest" description="Disordered" evidence="1">
    <location>
        <begin position="105"/>
        <end position="200"/>
    </location>
</feature>
<proteinExistence type="predicted"/>
<dbReference type="Proteomes" id="UP001066276">
    <property type="component" value="Chromosome 7"/>
</dbReference>
<evidence type="ECO:0000313" key="3">
    <source>
        <dbReference type="Proteomes" id="UP001066276"/>
    </source>
</evidence>
<dbReference type="EMBL" id="JANPWB010000011">
    <property type="protein sequence ID" value="KAJ1132074.1"/>
    <property type="molecule type" value="Genomic_DNA"/>
</dbReference>
<comment type="caution">
    <text evidence="2">The sequence shown here is derived from an EMBL/GenBank/DDBJ whole genome shotgun (WGS) entry which is preliminary data.</text>
</comment>
<evidence type="ECO:0000313" key="2">
    <source>
        <dbReference type="EMBL" id="KAJ1132074.1"/>
    </source>
</evidence>
<reference evidence="2" key="1">
    <citation type="journal article" date="2022" name="bioRxiv">
        <title>Sequencing and chromosome-scale assembly of the giantPleurodeles waltlgenome.</title>
        <authorList>
            <person name="Brown T."/>
            <person name="Elewa A."/>
            <person name="Iarovenko S."/>
            <person name="Subramanian E."/>
            <person name="Araus A.J."/>
            <person name="Petzold A."/>
            <person name="Susuki M."/>
            <person name="Suzuki K.-i.T."/>
            <person name="Hayashi T."/>
            <person name="Toyoda A."/>
            <person name="Oliveira C."/>
            <person name="Osipova E."/>
            <person name="Leigh N.D."/>
            <person name="Simon A."/>
            <person name="Yun M.H."/>
        </authorList>
    </citation>
    <scope>NUCLEOTIDE SEQUENCE</scope>
    <source>
        <strain evidence="2">20211129_DDA</strain>
        <tissue evidence="2">Liver</tissue>
    </source>
</reference>
<keyword evidence="3" id="KW-1185">Reference proteome</keyword>
<gene>
    <name evidence="2" type="ORF">NDU88_010404</name>
</gene>
<organism evidence="2 3">
    <name type="scientific">Pleurodeles waltl</name>
    <name type="common">Iberian ribbed newt</name>
    <dbReference type="NCBI Taxonomy" id="8319"/>
    <lineage>
        <taxon>Eukaryota</taxon>
        <taxon>Metazoa</taxon>
        <taxon>Chordata</taxon>
        <taxon>Craniata</taxon>
        <taxon>Vertebrata</taxon>
        <taxon>Euteleostomi</taxon>
        <taxon>Amphibia</taxon>
        <taxon>Batrachia</taxon>
        <taxon>Caudata</taxon>
        <taxon>Salamandroidea</taxon>
        <taxon>Salamandridae</taxon>
        <taxon>Pleurodelinae</taxon>
        <taxon>Pleurodeles</taxon>
    </lineage>
</organism>
<evidence type="ECO:0000256" key="1">
    <source>
        <dbReference type="SAM" id="MobiDB-lite"/>
    </source>
</evidence>
<name>A0AAV7PVV7_PLEWA</name>
<sequence length="200" mass="20797">MPAGFRRLRGARAAGRQHGAASPACHSCLEGGGARRTPWPLCPSSGAGPHGRSAPEMARVPVSVPRGRCGDLEVRGRIAARLLRRSGCGSAGHVAAVPQAARAAWPRGSSGGAWPPCLPTGGAGRRSAASRSTRNEVRLRAHKPRAEGGAEARPGEPTPPASDIGRVGQCQRASNYKKKKKRGKEGYNGGAQARLIKKKI</sequence>